<sequence>MMQPVYLSCLGLVCAVGLSPAAAAAAMRAGISGFDELPWVEDGLEPIIGARVPTVAEDLHGRARLVEMLVQVLEHSRAALAGRADPGELPLLLCTSEPQRPGSRIDGIVTEVEARSGWLLQRKGAAHVALGHVASIEALSLAERAMDQADRDACLIVAVDSLTDPRCLLWLEQSGRLKNTLRSDGVIPGEGAAVLLVSRKPMNAAPLVVRGVGTGNDAATVFNDEPQLGLGMTTAVAAAIAQAGVAMHDIAWRSSDVSGEAYGFEDLALVQSRLMQQTRPTQDLWHPASYVGDCGAALGAIQIAWIEQAFARGYAPGPIALVHSSSANGARAAAVISGTVRER</sequence>
<dbReference type="STRING" id="47879.AXG94_02125"/>
<evidence type="ECO:0000313" key="3">
    <source>
        <dbReference type="Proteomes" id="UP000270661"/>
    </source>
</evidence>
<dbReference type="InterPro" id="IPR016039">
    <property type="entry name" value="Thiolase-like"/>
</dbReference>
<gene>
    <name evidence="2" type="ORF">ALQ77_02884</name>
</gene>
<organism evidence="2 3">
    <name type="scientific">Pseudomonas corrugata</name>
    <dbReference type="NCBI Taxonomy" id="47879"/>
    <lineage>
        <taxon>Bacteria</taxon>
        <taxon>Pseudomonadati</taxon>
        <taxon>Pseudomonadota</taxon>
        <taxon>Gammaproteobacteria</taxon>
        <taxon>Pseudomonadales</taxon>
        <taxon>Pseudomonadaceae</taxon>
        <taxon>Pseudomonas</taxon>
    </lineage>
</organism>
<dbReference type="RefSeq" id="WP_053193971.1">
    <property type="nucleotide sequence ID" value="NZ_CP102175.1"/>
</dbReference>
<protein>
    <recommendedName>
        <fullName evidence="4">Beta-ketoacyl synthase N-terminal domain-containing protein</fullName>
    </recommendedName>
</protein>
<accession>A0A3M3EK84</accession>
<dbReference type="GO" id="GO:0016746">
    <property type="term" value="F:acyltransferase activity"/>
    <property type="evidence" value="ECO:0007669"/>
    <property type="project" value="InterPro"/>
</dbReference>
<keyword evidence="1" id="KW-0732">Signal</keyword>
<dbReference type="Gene3D" id="3.40.47.10">
    <property type="match status" value="1"/>
</dbReference>
<proteinExistence type="predicted"/>
<dbReference type="OrthoDB" id="3078238at2"/>
<evidence type="ECO:0000313" key="2">
    <source>
        <dbReference type="EMBL" id="RMM50023.1"/>
    </source>
</evidence>
<reference evidence="2 3" key="1">
    <citation type="submission" date="2018-08" db="EMBL/GenBank/DDBJ databases">
        <title>Recombination of ecologically and evolutionarily significant loci maintains genetic cohesion in the Pseudomonas syringae species complex.</title>
        <authorList>
            <person name="Dillon M."/>
            <person name="Thakur S."/>
            <person name="Almeida R.N.D."/>
            <person name="Weir B.S."/>
            <person name="Guttman D.S."/>
        </authorList>
    </citation>
    <scope>NUCLEOTIDE SEQUENCE [LARGE SCALE GENOMIC DNA]</scope>
    <source>
        <strain evidence="2 3">NCPPB2445</strain>
    </source>
</reference>
<dbReference type="EMBL" id="RBOJ01000072">
    <property type="protein sequence ID" value="RMM50023.1"/>
    <property type="molecule type" value="Genomic_DNA"/>
</dbReference>
<dbReference type="SUPFAM" id="SSF53901">
    <property type="entry name" value="Thiolase-like"/>
    <property type="match status" value="2"/>
</dbReference>
<dbReference type="Proteomes" id="UP000270661">
    <property type="component" value="Unassembled WGS sequence"/>
</dbReference>
<comment type="caution">
    <text evidence="2">The sequence shown here is derived from an EMBL/GenBank/DDBJ whole genome shotgun (WGS) entry which is preliminary data.</text>
</comment>
<name>A0A3M3EK84_9PSED</name>
<evidence type="ECO:0008006" key="4">
    <source>
        <dbReference type="Google" id="ProtNLM"/>
    </source>
</evidence>
<feature type="chain" id="PRO_5018097363" description="Beta-ketoacyl synthase N-terminal domain-containing protein" evidence="1">
    <location>
        <begin position="25"/>
        <end position="343"/>
    </location>
</feature>
<feature type="signal peptide" evidence="1">
    <location>
        <begin position="1"/>
        <end position="24"/>
    </location>
</feature>
<keyword evidence="3" id="KW-1185">Reference proteome</keyword>
<evidence type="ECO:0000256" key="1">
    <source>
        <dbReference type="SAM" id="SignalP"/>
    </source>
</evidence>
<dbReference type="AlphaFoldDB" id="A0A3M3EK84"/>